<dbReference type="Proteomes" id="UP000794436">
    <property type="component" value="Unassembled WGS sequence"/>
</dbReference>
<evidence type="ECO:0000256" key="1">
    <source>
        <dbReference type="SAM" id="MobiDB-lite"/>
    </source>
</evidence>
<protein>
    <submittedName>
        <fullName evidence="2">Uncharacterized protein</fullName>
    </submittedName>
</protein>
<dbReference type="EMBL" id="SPLM01000109">
    <property type="protein sequence ID" value="TMW59585.1"/>
    <property type="molecule type" value="Genomic_DNA"/>
</dbReference>
<dbReference type="AlphaFoldDB" id="A0A8K1CB59"/>
<evidence type="ECO:0000313" key="2">
    <source>
        <dbReference type="EMBL" id="TMW59585.1"/>
    </source>
</evidence>
<evidence type="ECO:0000313" key="3">
    <source>
        <dbReference type="Proteomes" id="UP000794436"/>
    </source>
</evidence>
<sequence length="180" mass="21286">MREMQKYFEQDVPEFIKEVKREFEDYVDSDKSLRIMFGRDRFRDKFRRARRRVGKYCGRILPEKSKQATTHTSDPVAESTTPSPEPNAPDPQRQDEPGFFSHAFFAILLVSLLCQIPDSFQIVHDTMKLFGRRNRLSDKLARTSRQIGEVFEEWGNKSNDEKVQVEMLEMRTFFERDAPP</sequence>
<name>A0A8K1CB59_PYTOL</name>
<proteinExistence type="predicted"/>
<gene>
    <name evidence="2" type="ORF">Poli38472_004654</name>
</gene>
<feature type="region of interest" description="Disordered" evidence="1">
    <location>
        <begin position="64"/>
        <end position="95"/>
    </location>
</feature>
<comment type="caution">
    <text evidence="2">The sequence shown here is derived from an EMBL/GenBank/DDBJ whole genome shotgun (WGS) entry which is preliminary data.</text>
</comment>
<reference evidence="2" key="1">
    <citation type="submission" date="2019-03" db="EMBL/GenBank/DDBJ databases">
        <title>Long read genome sequence of the mycoparasitic Pythium oligandrum ATCC 38472 isolated from sugarbeet rhizosphere.</title>
        <authorList>
            <person name="Gaulin E."/>
        </authorList>
    </citation>
    <scope>NUCLEOTIDE SEQUENCE</scope>
    <source>
        <strain evidence="2">ATCC 38472_TT</strain>
    </source>
</reference>
<keyword evidence="3" id="KW-1185">Reference proteome</keyword>
<accession>A0A8K1CB59</accession>
<feature type="compositionally biased region" description="Polar residues" evidence="1">
    <location>
        <begin position="67"/>
        <end position="82"/>
    </location>
</feature>
<organism evidence="2 3">
    <name type="scientific">Pythium oligandrum</name>
    <name type="common">Mycoparasitic fungus</name>
    <dbReference type="NCBI Taxonomy" id="41045"/>
    <lineage>
        <taxon>Eukaryota</taxon>
        <taxon>Sar</taxon>
        <taxon>Stramenopiles</taxon>
        <taxon>Oomycota</taxon>
        <taxon>Peronosporomycetes</taxon>
        <taxon>Pythiales</taxon>
        <taxon>Pythiaceae</taxon>
        <taxon>Pythium</taxon>
    </lineage>
</organism>